<dbReference type="InterPro" id="IPR035903">
    <property type="entry name" value="HesB-like_dom_sf"/>
</dbReference>
<comment type="similarity">
    <text evidence="2">Belongs to the HesB/IscA family.</text>
</comment>
<evidence type="ECO:0000256" key="3">
    <source>
        <dbReference type="ARBA" id="ARBA00022485"/>
    </source>
</evidence>
<evidence type="ECO:0000313" key="5">
    <source>
        <dbReference type="EMBL" id="CAE7550930.1"/>
    </source>
</evidence>
<dbReference type="EMBL" id="CAJNDS010002634">
    <property type="protein sequence ID" value="CAE7550930.1"/>
    <property type="molecule type" value="Genomic_DNA"/>
</dbReference>
<dbReference type="InterPro" id="IPR000361">
    <property type="entry name" value="ATAP_core_dom"/>
</dbReference>
<dbReference type="OrthoDB" id="1938621at2759"/>
<keyword evidence="3" id="KW-0411">Iron-sulfur</keyword>
<dbReference type="Proteomes" id="UP000604046">
    <property type="component" value="Unassembled WGS sequence"/>
</dbReference>
<comment type="caution">
    <text evidence="5">The sequence shown here is derived from an EMBL/GenBank/DDBJ whole genome shotgun (WGS) entry which is preliminary data.</text>
</comment>
<evidence type="ECO:0000256" key="2">
    <source>
        <dbReference type="ARBA" id="ARBA00006718"/>
    </source>
</evidence>
<dbReference type="GO" id="GO:0051539">
    <property type="term" value="F:4 iron, 4 sulfur cluster binding"/>
    <property type="evidence" value="ECO:0007669"/>
    <property type="project" value="UniProtKB-KW"/>
</dbReference>
<comment type="pathway">
    <text evidence="1">Cofactor biosynthesis; iron-sulfur cluster biosynthesis.</text>
</comment>
<organism evidence="5 6">
    <name type="scientific">Symbiodinium natans</name>
    <dbReference type="NCBI Taxonomy" id="878477"/>
    <lineage>
        <taxon>Eukaryota</taxon>
        <taxon>Sar</taxon>
        <taxon>Alveolata</taxon>
        <taxon>Dinophyceae</taxon>
        <taxon>Suessiales</taxon>
        <taxon>Symbiodiniaceae</taxon>
        <taxon>Symbiodinium</taxon>
    </lineage>
</organism>
<name>A0A812U452_9DINO</name>
<dbReference type="PANTHER" id="PTHR43011">
    <property type="entry name" value="IRON-SULFUR CLUSTER ASSEMBLY 2 HOMOLOG, MITOCHONDRIAL"/>
    <property type="match status" value="1"/>
</dbReference>
<keyword evidence="6" id="KW-1185">Reference proteome</keyword>
<gene>
    <name evidence="5" type="primary">Isca2</name>
    <name evidence="5" type="ORF">SNAT2548_LOCUS30934</name>
</gene>
<dbReference type="NCBIfam" id="TIGR00049">
    <property type="entry name" value="iron-sulfur cluster assembly accessory protein"/>
    <property type="match status" value="1"/>
</dbReference>
<keyword evidence="3" id="KW-0408">Iron</keyword>
<dbReference type="GO" id="GO:0005506">
    <property type="term" value="F:iron ion binding"/>
    <property type="evidence" value="ECO:0007669"/>
    <property type="project" value="TreeGrafter"/>
</dbReference>
<dbReference type="Gene3D" id="2.60.300.12">
    <property type="entry name" value="HesB-like domain"/>
    <property type="match status" value="1"/>
</dbReference>
<accession>A0A812U452</accession>
<protein>
    <submittedName>
        <fullName evidence="5">Isca2 protein</fullName>
    </submittedName>
</protein>
<sequence>MRRALVPLLAARSFCQVQKQPLRCFATTPRSVDFPGLASAPTPELVLGTAPAPEAGGSSEYPVRLGSAAVAKLLELEAKNLRSVLRLTVNSGGCSGYSYDFRLEPGDMKPAGDDIVIDQNGAKLIVDELSMTFLEECEIDYTEEMIRASFSVVKNKLADSKCGCGSSFSVASF</sequence>
<dbReference type="FunFam" id="2.60.300.12:FF:000013">
    <property type="entry name" value="Iron-sulfur assembly protein 2"/>
    <property type="match status" value="1"/>
</dbReference>
<dbReference type="Pfam" id="PF01521">
    <property type="entry name" value="Fe-S_biosyn"/>
    <property type="match status" value="1"/>
</dbReference>
<dbReference type="PANTHER" id="PTHR43011:SF1">
    <property type="entry name" value="IRON-SULFUR CLUSTER ASSEMBLY 2 HOMOLOG, MITOCHONDRIAL"/>
    <property type="match status" value="1"/>
</dbReference>
<feature type="domain" description="Core" evidence="4">
    <location>
        <begin position="66"/>
        <end position="165"/>
    </location>
</feature>
<dbReference type="AlphaFoldDB" id="A0A812U452"/>
<dbReference type="InterPro" id="IPR016092">
    <property type="entry name" value="ATAP"/>
</dbReference>
<proteinExistence type="inferred from homology"/>
<evidence type="ECO:0000256" key="1">
    <source>
        <dbReference type="ARBA" id="ARBA00005151"/>
    </source>
</evidence>
<evidence type="ECO:0000259" key="4">
    <source>
        <dbReference type="Pfam" id="PF01521"/>
    </source>
</evidence>
<dbReference type="GO" id="GO:0051537">
    <property type="term" value="F:2 iron, 2 sulfur cluster binding"/>
    <property type="evidence" value="ECO:0007669"/>
    <property type="project" value="TreeGrafter"/>
</dbReference>
<dbReference type="GO" id="GO:0005739">
    <property type="term" value="C:mitochondrion"/>
    <property type="evidence" value="ECO:0007669"/>
    <property type="project" value="TreeGrafter"/>
</dbReference>
<keyword evidence="3" id="KW-0479">Metal-binding</keyword>
<dbReference type="GO" id="GO:0016226">
    <property type="term" value="P:iron-sulfur cluster assembly"/>
    <property type="evidence" value="ECO:0007669"/>
    <property type="project" value="InterPro"/>
</dbReference>
<reference evidence="5" key="1">
    <citation type="submission" date="2021-02" db="EMBL/GenBank/DDBJ databases">
        <authorList>
            <person name="Dougan E. K."/>
            <person name="Rhodes N."/>
            <person name="Thang M."/>
            <person name="Chan C."/>
        </authorList>
    </citation>
    <scope>NUCLEOTIDE SEQUENCE</scope>
</reference>
<dbReference type="SUPFAM" id="SSF89360">
    <property type="entry name" value="HesB-like domain"/>
    <property type="match status" value="1"/>
</dbReference>
<evidence type="ECO:0000313" key="6">
    <source>
        <dbReference type="Proteomes" id="UP000604046"/>
    </source>
</evidence>
<keyword evidence="3" id="KW-0004">4Fe-4S</keyword>